<sequence>MKRIWIGVALVVAIVLLGGCAASEETAEFSVSIDDSADETLVNTSYEATATVSNDGDADGERSVDFVVDGETIATENVSLEPNETGSVTFEHTFEEPGEYEVAIGEAETSVTVLESPLSDVAEAMADLETYETQERTVMDLTTQSAYGQDAELLMDGTATGQYDLAAETAAIDWEVDINYLGFEFHTLEAEWYEDGTLYTRERDRSDTEYEYETESTTFDDVAIDYAFPLAAVDDDPVEVNNGTVVYNATIEDFDRLEALLDDDDVTPGEQDEESDEMEDAIERVTIELGIDLSTARIDYMSATYDIDGMEFDDMTGDGEITMDAEFVAFDESVDTTVPTEVVDATADR</sequence>
<dbReference type="STRING" id="1095776.SAMN04515672_0534"/>
<dbReference type="Proteomes" id="UP000198882">
    <property type="component" value="Unassembled WGS sequence"/>
</dbReference>
<dbReference type="AlphaFoldDB" id="A0A1G8TNE6"/>
<dbReference type="Pfam" id="PF07705">
    <property type="entry name" value="CARDB"/>
    <property type="match status" value="1"/>
</dbReference>
<evidence type="ECO:0000259" key="1">
    <source>
        <dbReference type="Pfam" id="PF07705"/>
    </source>
</evidence>
<feature type="domain" description="CARDB" evidence="1">
    <location>
        <begin position="28"/>
        <end position="115"/>
    </location>
</feature>
<accession>A0A1G8TNE6</accession>
<dbReference type="InterPro" id="IPR013783">
    <property type="entry name" value="Ig-like_fold"/>
</dbReference>
<dbReference type="EMBL" id="FNFE01000001">
    <property type="protein sequence ID" value="SDJ42923.1"/>
    <property type="molecule type" value="Genomic_DNA"/>
</dbReference>
<reference evidence="3" key="1">
    <citation type="submission" date="2016-10" db="EMBL/GenBank/DDBJ databases">
        <authorList>
            <person name="Varghese N."/>
            <person name="Submissions S."/>
        </authorList>
    </citation>
    <scope>NUCLEOTIDE SEQUENCE [LARGE SCALE GENOMIC DNA]</scope>
    <source>
        <strain evidence="3">B4,CECT 8067,JCM 17497</strain>
    </source>
</reference>
<dbReference type="Gene3D" id="2.60.40.10">
    <property type="entry name" value="Immunoglobulins"/>
    <property type="match status" value="1"/>
</dbReference>
<gene>
    <name evidence="2" type="ORF">SAMN04515672_0534</name>
</gene>
<organism evidence="2 3">
    <name type="scientific">Natronorubrum texcoconense</name>
    <dbReference type="NCBI Taxonomy" id="1095776"/>
    <lineage>
        <taxon>Archaea</taxon>
        <taxon>Methanobacteriati</taxon>
        <taxon>Methanobacteriota</taxon>
        <taxon>Stenosarchaea group</taxon>
        <taxon>Halobacteria</taxon>
        <taxon>Halobacteriales</taxon>
        <taxon>Natrialbaceae</taxon>
        <taxon>Natronorubrum</taxon>
    </lineage>
</organism>
<dbReference type="RefSeq" id="WP_090303056.1">
    <property type="nucleotide sequence ID" value="NZ_FNFE01000001.1"/>
</dbReference>
<dbReference type="OrthoDB" id="103676at2157"/>
<dbReference type="PROSITE" id="PS51257">
    <property type="entry name" value="PROKAR_LIPOPROTEIN"/>
    <property type="match status" value="1"/>
</dbReference>
<name>A0A1G8TNE6_9EURY</name>
<protein>
    <submittedName>
        <fullName evidence="2">CARDB protein</fullName>
    </submittedName>
</protein>
<dbReference type="InterPro" id="IPR011635">
    <property type="entry name" value="CARDB"/>
</dbReference>
<proteinExistence type="predicted"/>
<evidence type="ECO:0000313" key="3">
    <source>
        <dbReference type="Proteomes" id="UP000198882"/>
    </source>
</evidence>
<evidence type="ECO:0000313" key="2">
    <source>
        <dbReference type="EMBL" id="SDJ42923.1"/>
    </source>
</evidence>
<keyword evidence="3" id="KW-1185">Reference proteome</keyword>